<evidence type="ECO:0000256" key="5">
    <source>
        <dbReference type="SAM" id="Phobius"/>
    </source>
</evidence>
<dbReference type="GO" id="GO:0016020">
    <property type="term" value="C:membrane"/>
    <property type="evidence" value="ECO:0007669"/>
    <property type="project" value="UniProtKB-SubCell"/>
</dbReference>
<evidence type="ECO:0000259" key="6">
    <source>
        <dbReference type="Pfam" id="PF01957"/>
    </source>
</evidence>
<organism evidence="7">
    <name type="scientific">marine sediment metagenome</name>
    <dbReference type="NCBI Taxonomy" id="412755"/>
    <lineage>
        <taxon>unclassified sequences</taxon>
        <taxon>metagenomes</taxon>
        <taxon>ecological metagenomes</taxon>
    </lineage>
</organism>
<feature type="transmembrane region" description="Helical" evidence="5">
    <location>
        <begin position="53"/>
        <end position="75"/>
    </location>
</feature>
<dbReference type="Gene3D" id="2.40.50.140">
    <property type="entry name" value="Nucleic acid-binding proteins"/>
    <property type="match status" value="1"/>
</dbReference>
<comment type="subcellular location">
    <subcellularLocation>
        <location evidence="1">Membrane</location>
        <topology evidence="1">Multi-pass membrane protein</topology>
    </subcellularLocation>
</comment>
<reference evidence="7" key="1">
    <citation type="journal article" date="2015" name="Nature">
        <title>Complex archaea that bridge the gap between prokaryotes and eukaryotes.</title>
        <authorList>
            <person name="Spang A."/>
            <person name="Saw J.H."/>
            <person name="Jorgensen S.L."/>
            <person name="Zaremba-Niedzwiedzka K."/>
            <person name="Martijn J."/>
            <person name="Lind A.E."/>
            <person name="van Eijk R."/>
            <person name="Schleper C."/>
            <person name="Guy L."/>
            <person name="Ettema T.J."/>
        </authorList>
    </citation>
    <scope>NUCLEOTIDE SEQUENCE</scope>
</reference>
<dbReference type="Pfam" id="PF01957">
    <property type="entry name" value="NfeD"/>
    <property type="match status" value="1"/>
</dbReference>
<dbReference type="AlphaFoldDB" id="A0A0F9WFS0"/>
<dbReference type="PANTHER" id="PTHR33507">
    <property type="entry name" value="INNER MEMBRANE PROTEIN YBBJ"/>
    <property type="match status" value="1"/>
</dbReference>
<keyword evidence="4 5" id="KW-0472">Membrane</keyword>
<keyword evidence="3 5" id="KW-1133">Transmembrane helix</keyword>
<feature type="domain" description="NfeD-like C-terminal" evidence="6">
    <location>
        <begin position="104"/>
        <end position="149"/>
    </location>
</feature>
<dbReference type="InterPro" id="IPR012340">
    <property type="entry name" value="NA-bd_OB-fold"/>
</dbReference>
<gene>
    <name evidence="7" type="ORF">LCGC14_0017560</name>
</gene>
<dbReference type="InterPro" id="IPR002810">
    <property type="entry name" value="NfeD-like_C"/>
</dbReference>
<protein>
    <recommendedName>
        <fullName evidence="6">NfeD-like C-terminal domain-containing protein</fullName>
    </recommendedName>
</protein>
<feature type="transmembrane region" description="Helical" evidence="5">
    <location>
        <begin position="29"/>
        <end position="46"/>
    </location>
</feature>
<proteinExistence type="predicted"/>
<comment type="caution">
    <text evidence="7">The sequence shown here is derived from an EMBL/GenBank/DDBJ whole genome shotgun (WGS) entry which is preliminary data.</text>
</comment>
<evidence type="ECO:0000313" key="7">
    <source>
        <dbReference type="EMBL" id="KKO11278.1"/>
    </source>
</evidence>
<name>A0A0F9WFS0_9ZZZZ</name>
<accession>A0A0F9WFS0</accession>
<dbReference type="SUPFAM" id="SSF141322">
    <property type="entry name" value="NfeD domain-like"/>
    <property type="match status" value="1"/>
</dbReference>
<evidence type="ECO:0000256" key="3">
    <source>
        <dbReference type="ARBA" id="ARBA00022989"/>
    </source>
</evidence>
<evidence type="ECO:0000256" key="2">
    <source>
        <dbReference type="ARBA" id="ARBA00022692"/>
    </source>
</evidence>
<evidence type="ECO:0000256" key="4">
    <source>
        <dbReference type="ARBA" id="ARBA00023136"/>
    </source>
</evidence>
<dbReference type="InterPro" id="IPR052165">
    <property type="entry name" value="Membrane_assoc_protease"/>
</dbReference>
<sequence>MGPILLIVLLILAALVISLFEILTPSFGILGALALGCIGLAVYLAWGLSQTFGIVLIAVTVVAAPFYLVFLIRWLPTTALGQRVFLKRIEVGVGEGTPEAGALEAMIGKTGTAETLLRPSGAIRVDGKRVVALSESGMIDKGQTVKVIKAGLANVTVRLAEIDENTEA</sequence>
<keyword evidence="2 5" id="KW-0812">Transmembrane</keyword>
<dbReference type="EMBL" id="LAZR01000003">
    <property type="protein sequence ID" value="KKO11278.1"/>
    <property type="molecule type" value="Genomic_DNA"/>
</dbReference>
<evidence type="ECO:0000256" key="1">
    <source>
        <dbReference type="ARBA" id="ARBA00004141"/>
    </source>
</evidence>